<feature type="compositionally biased region" description="Polar residues" evidence="2">
    <location>
        <begin position="93"/>
        <end position="108"/>
    </location>
</feature>
<proteinExistence type="predicted"/>
<reference evidence="3" key="2">
    <citation type="submission" date="2020-09" db="EMBL/GenBank/DDBJ databases">
        <authorList>
            <person name="Sun Q."/>
            <person name="Ohkuma M."/>
        </authorList>
    </citation>
    <scope>NUCLEOTIDE SEQUENCE</scope>
    <source>
        <strain evidence="3">JCM 17820</strain>
    </source>
</reference>
<comment type="caution">
    <text evidence="3">The sequence shown here is derived from an EMBL/GenBank/DDBJ whole genome shotgun (WGS) entry which is preliminary data.</text>
</comment>
<gene>
    <name evidence="3" type="ORF">GCM10009030_15790</name>
</gene>
<dbReference type="AlphaFoldDB" id="A0A830GKH6"/>
<dbReference type="RefSeq" id="WP_188996205.1">
    <property type="nucleotide sequence ID" value="NZ_BMOU01000002.1"/>
</dbReference>
<sequence>MTIEETDTDNVDLERRVEKLERENREMRQTLQKMLVNRRDVLKLGLGAAAGAVGLSVTGGSVTGRHDETGEICPDSGSVETTGRAVDTEPSDTDGTASNTLSAQSGSTEVLETTSISDSVADAVGQGNTNYYGLLQSYDFDVSETRKIYGIHSQLDASAKDTNDGDLTAIYCAARTSDQDVWALNPLVEITDDGDGYSGANSYAIEADVNTDVDGIGRGLLLSGVGRGEADVAVRVERMEGVWQSAIETKDVRNYHVKAMDADDNLVFGVQSSGNVDLSDGDIFNVNTLKGSVSEDLDINIGGQVRLTIQSDGGFGFFNDSGTKIADMDSSGNLTLAGGLTENSTH</sequence>
<name>A0A830GKH6_9EURY</name>
<feature type="coiled-coil region" evidence="1">
    <location>
        <begin position="3"/>
        <end position="37"/>
    </location>
</feature>
<feature type="region of interest" description="Disordered" evidence="2">
    <location>
        <begin position="65"/>
        <end position="108"/>
    </location>
</feature>
<keyword evidence="4" id="KW-1185">Reference proteome</keyword>
<evidence type="ECO:0000313" key="3">
    <source>
        <dbReference type="EMBL" id="GGN92032.1"/>
    </source>
</evidence>
<keyword evidence="1" id="KW-0175">Coiled coil</keyword>
<reference evidence="3" key="1">
    <citation type="journal article" date="2014" name="Int. J. Syst. Evol. Microbiol.">
        <title>Complete genome sequence of Corynebacterium casei LMG S-19264T (=DSM 44701T), isolated from a smear-ripened cheese.</title>
        <authorList>
            <consortium name="US DOE Joint Genome Institute (JGI-PGF)"/>
            <person name="Walter F."/>
            <person name="Albersmeier A."/>
            <person name="Kalinowski J."/>
            <person name="Ruckert C."/>
        </authorList>
    </citation>
    <scope>NUCLEOTIDE SEQUENCE</scope>
    <source>
        <strain evidence="3">JCM 17820</strain>
    </source>
</reference>
<protein>
    <submittedName>
        <fullName evidence="3">Uncharacterized protein</fullName>
    </submittedName>
</protein>
<evidence type="ECO:0000313" key="4">
    <source>
        <dbReference type="Proteomes" id="UP000605784"/>
    </source>
</evidence>
<organism evidence="3 4">
    <name type="scientific">Haloarcula pellucida</name>
    <dbReference type="NCBI Taxonomy" id="1427151"/>
    <lineage>
        <taxon>Archaea</taxon>
        <taxon>Methanobacteriati</taxon>
        <taxon>Methanobacteriota</taxon>
        <taxon>Stenosarchaea group</taxon>
        <taxon>Halobacteria</taxon>
        <taxon>Halobacteriales</taxon>
        <taxon>Haloarculaceae</taxon>
        <taxon>Haloarcula</taxon>
    </lineage>
</organism>
<evidence type="ECO:0000256" key="1">
    <source>
        <dbReference type="SAM" id="Coils"/>
    </source>
</evidence>
<dbReference type="Proteomes" id="UP000605784">
    <property type="component" value="Unassembled WGS sequence"/>
</dbReference>
<evidence type="ECO:0000256" key="2">
    <source>
        <dbReference type="SAM" id="MobiDB-lite"/>
    </source>
</evidence>
<dbReference type="EMBL" id="BMOU01000002">
    <property type="protein sequence ID" value="GGN92032.1"/>
    <property type="molecule type" value="Genomic_DNA"/>
</dbReference>
<accession>A0A830GKH6</accession>